<protein>
    <submittedName>
        <fullName evidence="2">Putative mitochondrial KREPB6 (KREPB6)</fullName>
    </submittedName>
</protein>
<proteinExistence type="predicted"/>
<reference evidence="2 3" key="1">
    <citation type="submission" date="2015-07" db="EMBL/GenBank/DDBJ databases">
        <title>High-quality genome of monoxenous trypanosomatid Leptomonas pyrrhocoris.</title>
        <authorList>
            <person name="Flegontov P."/>
            <person name="Butenko A."/>
            <person name="Firsov S."/>
            <person name="Vlcek C."/>
            <person name="Logacheva M.D."/>
            <person name="Field M."/>
            <person name="Filatov D."/>
            <person name="Flegontova O."/>
            <person name="Gerasimov E."/>
            <person name="Jackson A.P."/>
            <person name="Kelly S."/>
            <person name="Opperdoes F."/>
            <person name="O'Reilly A."/>
            <person name="Votypka J."/>
            <person name="Yurchenko V."/>
            <person name="Lukes J."/>
        </authorList>
    </citation>
    <scope>NUCLEOTIDE SEQUENCE [LARGE SCALE GENOMIC DNA]</scope>
    <source>
        <strain evidence="2">H10</strain>
    </source>
</reference>
<sequence length="546" mass="60082">MSAHYAGSLLLKAAVGATAAGRMRLVSRTAPAPLRFLQRRRCWEAYIGVRCCCHNPRRAVTSAAATPFSINAAAAVERGGAATSTSPPPVAATDEVSVVSRLSISRNATVASSWETVPNWCELCVEPINNWDNHVGKRDHICMEMTLNAMVSHPRSWAAADVWWMTEVFREHYAKRPRNRPRTPSANVRRMLRAGVSVPAVDSPMNIFYEAFDKGEPADRREEILLLLMHLKEKGFLTLSPENFSHAVAHGQLVLFKELMPLMARVFPDSAVRGCSAMTSMTSSSFNAETTYLLCGMEALIPPELLRAFLNRKSAPPKSNGNGEGASSKAREMRRDGSGDEVQSGDDAGDTEASTDEEGVPQDLRANMPRAVLGSLRWSLEPDTAPPPPALYQQEMRYGYYSTLAARASRLLLSELLYARVSESVYRVEEVMRSELGQEMMRRHNLAHSFFPPSSTANTSGESSFGRDTQTRALYAHRLVPHLSNHGIVEFTGGVGLCATKVLGTVNSNYAIHQQEAKRATRMKTRKPTKQQSGTPLTYARTVRAG</sequence>
<dbReference type="OrthoDB" id="261794at2759"/>
<evidence type="ECO:0000313" key="3">
    <source>
        <dbReference type="Proteomes" id="UP000037923"/>
    </source>
</evidence>
<keyword evidence="3" id="KW-1185">Reference proteome</keyword>
<feature type="region of interest" description="Disordered" evidence="1">
    <location>
        <begin position="313"/>
        <end position="366"/>
    </location>
</feature>
<dbReference type="GeneID" id="26905014"/>
<dbReference type="OMA" id="CEPVNSW"/>
<dbReference type="RefSeq" id="XP_015658947.1">
    <property type="nucleotide sequence ID" value="XM_015802503.1"/>
</dbReference>
<evidence type="ECO:0000256" key="1">
    <source>
        <dbReference type="SAM" id="MobiDB-lite"/>
    </source>
</evidence>
<dbReference type="EMBL" id="LGTL01000008">
    <property type="protein sequence ID" value="KPA80507.1"/>
    <property type="molecule type" value="Genomic_DNA"/>
</dbReference>
<dbReference type="EMBL" id="LGTL01000008">
    <property type="protein sequence ID" value="KPA80508.1"/>
    <property type="molecule type" value="Genomic_DNA"/>
</dbReference>
<feature type="compositionally biased region" description="Basic residues" evidence="1">
    <location>
        <begin position="520"/>
        <end position="529"/>
    </location>
</feature>
<dbReference type="Proteomes" id="UP000037923">
    <property type="component" value="Unassembled WGS sequence"/>
</dbReference>
<feature type="compositionally biased region" description="Acidic residues" evidence="1">
    <location>
        <begin position="343"/>
        <end position="360"/>
    </location>
</feature>
<name>A0A0M9G1W3_LEPPY</name>
<organism evidence="2 3">
    <name type="scientific">Leptomonas pyrrhocoris</name>
    <name type="common">Firebug parasite</name>
    <dbReference type="NCBI Taxonomy" id="157538"/>
    <lineage>
        <taxon>Eukaryota</taxon>
        <taxon>Discoba</taxon>
        <taxon>Euglenozoa</taxon>
        <taxon>Kinetoplastea</taxon>
        <taxon>Metakinetoplastina</taxon>
        <taxon>Trypanosomatida</taxon>
        <taxon>Trypanosomatidae</taxon>
        <taxon>Leishmaniinae</taxon>
        <taxon>Leptomonas</taxon>
    </lineage>
</organism>
<evidence type="ECO:0000313" key="2">
    <source>
        <dbReference type="EMBL" id="KPA80507.1"/>
    </source>
</evidence>
<accession>A0A0M9G1W3</accession>
<dbReference type="RefSeq" id="XP_015658946.1">
    <property type="nucleotide sequence ID" value="XM_015802502.1"/>
</dbReference>
<dbReference type="AlphaFoldDB" id="A0A0M9G1W3"/>
<feature type="compositionally biased region" description="Basic and acidic residues" evidence="1">
    <location>
        <begin position="329"/>
        <end position="338"/>
    </location>
</feature>
<feature type="region of interest" description="Disordered" evidence="1">
    <location>
        <begin position="517"/>
        <end position="546"/>
    </location>
</feature>
<comment type="caution">
    <text evidence="2">The sequence shown here is derived from an EMBL/GenBank/DDBJ whole genome shotgun (WGS) entry which is preliminary data.</text>
</comment>
<gene>
    <name evidence="2" type="ORF">ABB37_04723</name>
</gene>
<dbReference type="VEuPathDB" id="TriTrypDB:LpyrH10_08_1720"/>